<gene>
    <name evidence="1" type="ORF">GBM95_11895</name>
</gene>
<dbReference type="OrthoDB" id="9801450at2"/>
<dbReference type="Proteomes" id="UP000430564">
    <property type="component" value="Unassembled WGS sequence"/>
</dbReference>
<name>A0A6I1EC15_9BURK</name>
<dbReference type="InterPro" id="IPR008878">
    <property type="entry name" value="Transposase_IS66_Orf2"/>
</dbReference>
<organism evidence="1 2">
    <name type="scientific">Sutterella seckii</name>
    <dbReference type="NCBI Taxonomy" id="1944635"/>
    <lineage>
        <taxon>Bacteria</taxon>
        <taxon>Pseudomonadati</taxon>
        <taxon>Pseudomonadota</taxon>
        <taxon>Betaproteobacteria</taxon>
        <taxon>Burkholderiales</taxon>
        <taxon>Sutterellaceae</taxon>
        <taxon>Sutterella</taxon>
    </lineage>
</organism>
<dbReference type="RefSeq" id="WP_152159280.1">
    <property type="nucleotide sequence ID" value="NZ_WEHX01000214.1"/>
</dbReference>
<dbReference type="AlphaFoldDB" id="A0A6I1EC15"/>
<proteinExistence type="predicted"/>
<protein>
    <submittedName>
        <fullName evidence="1">Transposase</fullName>
    </submittedName>
</protein>
<accession>A0A6I1EC15</accession>
<evidence type="ECO:0000313" key="1">
    <source>
        <dbReference type="EMBL" id="KAB7650378.1"/>
    </source>
</evidence>
<comment type="caution">
    <text evidence="1">The sequence shown here is derived from an EMBL/GenBank/DDBJ whole genome shotgun (WGS) entry which is preliminary data.</text>
</comment>
<dbReference type="Pfam" id="PF05717">
    <property type="entry name" value="TnpB_IS66"/>
    <property type="match status" value="1"/>
</dbReference>
<evidence type="ECO:0000313" key="2">
    <source>
        <dbReference type="Proteomes" id="UP000430564"/>
    </source>
</evidence>
<sequence length="101" mass="11444">MIIDFKARRTTLVASPVDGRSGIPTLTTLAESLLGIPITKGEDYVVFVSRSRKVCKIVFWDERGACMVVRRLNDGRFARFLMRASGSAAAPLRRTNWRRTW</sequence>
<feature type="non-terminal residue" evidence="1">
    <location>
        <position position="101"/>
    </location>
</feature>
<dbReference type="EMBL" id="WEHX01000214">
    <property type="protein sequence ID" value="KAB7650378.1"/>
    <property type="molecule type" value="Genomic_DNA"/>
</dbReference>
<reference evidence="1 2" key="1">
    <citation type="submission" date="2019-10" db="EMBL/GenBank/DDBJ databases">
        <title>Genome diversity of Sutterella seckii.</title>
        <authorList>
            <person name="Chaplin A.V."/>
            <person name="Sokolova S.R."/>
            <person name="Mosin K.A."/>
            <person name="Ivanova E.L."/>
            <person name="Kochetkova T.O."/>
            <person name="Goltsov A.Y."/>
            <person name="Trofimov D.Y."/>
            <person name="Efimov B.A."/>
        </authorList>
    </citation>
    <scope>NUCLEOTIDE SEQUENCE [LARGE SCALE GENOMIC DNA]</scope>
    <source>
        <strain evidence="1 2">ASD393</strain>
    </source>
</reference>